<gene>
    <name evidence="2" type="ORF">GGX14DRAFT_383272</name>
</gene>
<dbReference type="InterPro" id="IPR027417">
    <property type="entry name" value="P-loop_NTPase"/>
</dbReference>
<accession>A0AAD6UKE1</accession>
<sequence>MFCRQHVKKARRKNNCDSEQTRLFEEQFKKPPYESQIDISEAIILGLDAIGVIAGTGAGKTILFMMPLLLDRKKFVLAISPLNILQEHQAKRFQKMGLKVAAVNGDTYSQELQVKKRVTTRLAFLVNFVRDLW</sequence>
<dbReference type="EMBL" id="JARJCW010000178">
    <property type="protein sequence ID" value="KAJ7189419.1"/>
    <property type="molecule type" value="Genomic_DNA"/>
</dbReference>
<name>A0AAD6UKE1_9AGAR</name>
<dbReference type="SUPFAM" id="SSF52540">
    <property type="entry name" value="P-loop containing nucleoside triphosphate hydrolases"/>
    <property type="match status" value="1"/>
</dbReference>
<dbReference type="GO" id="GO:0003676">
    <property type="term" value="F:nucleic acid binding"/>
    <property type="evidence" value="ECO:0007669"/>
    <property type="project" value="InterPro"/>
</dbReference>
<dbReference type="Pfam" id="PF00270">
    <property type="entry name" value="DEAD"/>
    <property type="match status" value="1"/>
</dbReference>
<evidence type="ECO:0000313" key="2">
    <source>
        <dbReference type="EMBL" id="KAJ7189419.1"/>
    </source>
</evidence>
<dbReference type="Proteomes" id="UP001219525">
    <property type="component" value="Unassembled WGS sequence"/>
</dbReference>
<dbReference type="InterPro" id="IPR011545">
    <property type="entry name" value="DEAD/DEAH_box_helicase_dom"/>
</dbReference>
<comment type="caution">
    <text evidence="2">The sequence shown here is derived from an EMBL/GenBank/DDBJ whole genome shotgun (WGS) entry which is preliminary data.</text>
</comment>
<proteinExistence type="predicted"/>
<keyword evidence="3" id="KW-1185">Reference proteome</keyword>
<feature type="domain" description="DEAD/DEAH-box helicase" evidence="1">
    <location>
        <begin position="36"/>
        <end position="114"/>
    </location>
</feature>
<dbReference type="Gene3D" id="3.40.50.300">
    <property type="entry name" value="P-loop containing nucleotide triphosphate hydrolases"/>
    <property type="match status" value="1"/>
</dbReference>
<evidence type="ECO:0000313" key="3">
    <source>
        <dbReference type="Proteomes" id="UP001219525"/>
    </source>
</evidence>
<organism evidence="2 3">
    <name type="scientific">Mycena pura</name>
    <dbReference type="NCBI Taxonomy" id="153505"/>
    <lineage>
        <taxon>Eukaryota</taxon>
        <taxon>Fungi</taxon>
        <taxon>Dikarya</taxon>
        <taxon>Basidiomycota</taxon>
        <taxon>Agaricomycotina</taxon>
        <taxon>Agaricomycetes</taxon>
        <taxon>Agaricomycetidae</taxon>
        <taxon>Agaricales</taxon>
        <taxon>Marasmiineae</taxon>
        <taxon>Mycenaceae</taxon>
        <taxon>Mycena</taxon>
    </lineage>
</organism>
<reference evidence="2" key="1">
    <citation type="submission" date="2023-03" db="EMBL/GenBank/DDBJ databases">
        <title>Massive genome expansion in bonnet fungi (Mycena s.s.) driven by repeated elements and novel gene families across ecological guilds.</title>
        <authorList>
            <consortium name="Lawrence Berkeley National Laboratory"/>
            <person name="Harder C.B."/>
            <person name="Miyauchi S."/>
            <person name="Viragh M."/>
            <person name="Kuo A."/>
            <person name="Thoen E."/>
            <person name="Andreopoulos B."/>
            <person name="Lu D."/>
            <person name="Skrede I."/>
            <person name="Drula E."/>
            <person name="Henrissat B."/>
            <person name="Morin E."/>
            <person name="Kohler A."/>
            <person name="Barry K."/>
            <person name="LaButti K."/>
            <person name="Morin E."/>
            <person name="Salamov A."/>
            <person name="Lipzen A."/>
            <person name="Mereny Z."/>
            <person name="Hegedus B."/>
            <person name="Baldrian P."/>
            <person name="Stursova M."/>
            <person name="Weitz H."/>
            <person name="Taylor A."/>
            <person name="Grigoriev I.V."/>
            <person name="Nagy L.G."/>
            <person name="Martin F."/>
            <person name="Kauserud H."/>
        </authorList>
    </citation>
    <scope>NUCLEOTIDE SEQUENCE</scope>
    <source>
        <strain evidence="2">9144</strain>
    </source>
</reference>
<dbReference type="AlphaFoldDB" id="A0AAD6UKE1"/>
<dbReference type="GO" id="GO:0005524">
    <property type="term" value="F:ATP binding"/>
    <property type="evidence" value="ECO:0007669"/>
    <property type="project" value="InterPro"/>
</dbReference>
<protein>
    <recommendedName>
        <fullName evidence="1">DEAD/DEAH-box helicase domain-containing protein</fullName>
    </recommendedName>
</protein>
<evidence type="ECO:0000259" key="1">
    <source>
        <dbReference type="Pfam" id="PF00270"/>
    </source>
</evidence>